<dbReference type="EMBL" id="JAUSVS010000004">
    <property type="protein sequence ID" value="MDQ0464648.1"/>
    <property type="molecule type" value="Genomic_DNA"/>
</dbReference>
<dbReference type="InterPro" id="IPR018682">
    <property type="entry name" value="DUF2167_membr"/>
</dbReference>
<feature type="region of interest" description="Disordered" evidence="1">
    <location>
        <begin position="318"/>
        <end position="344"/>
    </location>
</feature>
<organism evidence="4 5">
    <name type="scientific">Caulobacter ginsengisoli</name>
    <dbReference type="NCBI Taxonomy" id="400775"/>
    <lineage>
        <taxon>Bacteria</taxon>
        <taxon>Pseudomonadati</taxon>
        <taxon>Pseudomonadota</taxon>
        <taxon>Alphaproteobacteria</taxon>
        <taxon>Caulobacterales</taxon>
        <taxon>Caulobacteraceae</taxon>
        <taxon>Caulobacter</taxon>
    </lineage>
</organism>
<comment type="caution">
    <text evidence="4">The sequence shown here is derived from an EMBL/GenBank/DDBJ whole genome shotgun (WGS) entry which is preliminary data.</text>
</comment>
<feature type="chain" id="PRO_5045134454" evidence="3">
    <location>
        <begin position="30"/>
        <end position="344"/>
    </location>
</feature>
<feature type="transmembrane region" description="Helical" evidence="2">
    <location>
        <begin position="275"/>
        <end position="301"/>
    </location>
</feature>
<feature type="signal peptide" evidence="3">
    <location>
        <begin position="1"/>
        <end position="29"/>
    </location>
</feature>
<evidence type="ECO:0000256" key="3">
    <source>
        <dbReference type="SAM" id="SignalP"/>
    </source>
</evidence>
<evidence type="ECO:0000256" key="1">
    <source>
        <dbReference type="SAM" id="MobiDB-lite"/>
    </source>
</evidence>
<keyword evidence="3" id="KW-0732">Signal</keyword>
<name>A0ABU0IRK3_9CAUL</name>
<reference evidence="4 5" key="1">
    <citation type="submission" date="2023-07" db="EMBL/GenBank/DDBJ databases">
        <title>Genomic Encyclopedia of Type Strains, Phase IV (KMG-IV): sequencing the most valuable type-strain genomes for metagenomic binning, comparative biology and taxonomic classification.</title>
        <authorList>
            <person name="Goeker M."/>
        </authorList>
    </citation>
    <scope>NUCLEOTIDE SEQUENCE [LARGE SCALE GENOMIC DNA]</scope>
    <source>
        <strain evidence="4 5">DSM 18695</strain>
    </source>
</reference>
<evidence type="ECO:0000313" key="5">
    <source>
        <dbReference type="Proteomes" id="UP001228905"/>
    </source>
</evidence>
<evidence type="ECO:0000256" key="2">
    <source>
        <dbReference type="SAM" id="Phobius"/>
    </source>
</evidence>
<accession>A0ABU0IRK3</accession>
<keyword evidence="5" id="KW-1185">Reference proteome</keyword>
<keyword evidence="2" id="KW-0812">Transmembrane</keyword>
<protein>
    <submittedName>
        <fullName evidence="4">Membrane-anchored protein</fullName>
    </submittedName>
</protein>
<dbReference type="RefSeq" id="WP_307349465.1">
    <property type="nucleotide sequence ID" value="NZ_JAUSVS010000004.1"/>
</dbReference>
<dbReference type="Proteomes" id="UP001228905">
    <property type="component" value="Unassembled WGS sequence"/>
</dbReference>
<keyword evidence="2" id="KW-1133">Transmembrane helix</keyword>
<proteinExistence type="predicted"/>
<gene>
    <name evidence="4" type="ORF">QO010_002432</name>
</gene>
<sequence>MSRLFRTVALAAGLAVLLAWIGPAAPALAQGAPPAVAPAQPDYSWQDSLKRQTGRIALPDGKASLDLGDDYYFIGKDDARKVLVDGWGNPPNAVDGVMGMIFPKRFKPMDEGSWGAVITFDPVGYVSDKDARTADYAKILEDIKSADAADNVERKKQGFPEINVVGWAEPPKYLPDGHVVIWARDLISSASQNHSLNYDIRVLGREGVLSLNVVAAMDDLANVRDAADGIARTAVFDQGQQYADYKEGVDKAAGFGIAGLVAAGAGVAVAKKAGLLGLILLFGKKFLVLILAFFGGAVAWLRRLVGLKPKAPAVRPAPADFSEPLASPSANPIEGGSKGGDLIS</sequence>
<dbReference type="Pfam" id="PF09935">
    <property type="entry name" value="DUF2167"/>
    <property type="match status" value="1"/>
</dbReference>
<evidence type="ECO:0000313" key="4">
    <source>
        <dbReference type="EMBL" id="MDQ0464648.1"/>
    </source>
</evidence>
<keyword evidence="2" id="KW-0472">Membrane</keyword>